<gene>
    <name evidence="1" type="ORF">SDC9_82228</name>
</gene>
<protein>
    <recommendedName>
        <fullName evidence="2">DUF3800 domain-containing protein</fullName>
    </recommendedName>
</protein>
<comment type="caution">
    <text evidence="1">The sequence shown here is derived from an EMBL/GenBank/DDBJ whole genome shotgun (WGS) entry which is preliminary data.</text>
</comment>
<name>A0A644Z408_9ZZZZ</name>
<sequence>MDLYFDESGTLTQRYCETNPYFIIAMVRPLDKDKLKRAYKRFIQENLDKLKRLDNGENKMFKDGKFVELKGSQFNREMRQEFVKYFARNNYFQLYYILVDNSLIKPHFCDNTARAFNYIIKLSLKFYFNKGLLPDEDYNLQFDERNEKTETKHFLENYLKTEFLLDQTLTHEIHVQYFDSADNMLVQVADVFANILYAHKRTNAYLREINYLYQNGYLKYVFRFPYDGNHGV</sequence>
<accession>A0A644Z408</accession>
<proteinExistence type="predicted"/>
<dbReference type="InterPro" id="IPR024524">
    <property type="entry name" value="DUF3800"/>
</dbReference>
<dbReference type="Pfam" id="PF12686">
    <property type="entry name" value="DUF3800"/>
    <property type="match status" value="1"/>
</dbReference>
<dbReference type="AlphaFoldDB" id="A0A644Z408"/>
<evidence type="ECO:0008006" key="2">
    <source>
        <dbReference type="Google" id="ProtNLM"/>
    </source>
</evidence>
<dbReference type="EMBL" id="VSSQ01007346">
    <property type="protein sequence ID" value="MPM35635.1"/>
    <property type="molecule type" value="Genomic_DNA"/>
</dbReference>
<organism evidence="1">
    <name type="scientific">bioreactor metagenome</name>
    <dbReference type="NCBI Taxonomy" id="1076179"/>
    <lineage>
        <taxon>unclassified sequences</taxon>
        <taxon>metagenomes</taxon>
        <taxon>ecological metagenomes</taxon>
    </lineage>
</organism>
<evidence type="ECO:0000313" key="1">
    <source>
        <dbReference type="EMBL" id="MPM35635.1"/>
    </source>
</evidence>
<reference evidence="1" key="1">
    <citation type="submission" date="2019-08" db="EMBL/GenBank/DDBJ databases">
        <authorList>
            <person name="Kucharzyk K."/>
            <person name="Murdoch R.W."/>
            <person name="Higgins S."/>
            <person name="Loffler F."/>
        </authorList>
    </citation>
    <scope>NUCLEOTIDE SEQUENCE</scope>
</reference>